<protein>
    <submittedName>
        <fullName evidence="2">Uncharacterized protein</fullName>
    </submittedName>
</protein>
<evidence type="ECO:0000313" key="2">
    <source>
        <dbReference type="EMBL" id="KAF6005287.1"/>
    </source>
</evidence>
<feature type="coiled-coil region" evidence="1">
    <location>
        <begin position="159"/>
        <end position="189"/>
    </location>
</feature>
<keyword evidence="3" id="KW-1185">Reference proteome</keyword>
<comment type="caution">
    <text evidence="2">The sequence shown here is derived from an EMBL/GenBank/DDBJ whole genome shotgun (WGS) entry which is preliminary data.</text>
</comment>
<organism evidence="2 3">
    <name type="scientific">Cyanidiococcus yangmingshanensis</name>
    <dbReference type="NCBI Taxonomy" id="2690220"/>
    <lineage>
        <taxon>Eukaryota</taxon>
        <taxon>Rhodophyta</taxon>
        <taxon>Bangiophyceae</taxon>
        <taxon>Cyanidiales</taxon>
        <taxon>Cyanidiaceae</taxon>
        <taxon>Cyanidiococcus</taxon>
    </lineage>
</organism>
<evidence type="ECO:0000256" key="1">
    <source>
        <dbReference type="SAM" id="Coils"/>
    </source>
</evidence>
<dbReference type="EMBL" id="VWRR01000001">
    <property type="protein sequence ID" value="KAF6005287.1"/>
    <property type="molecule type" value="Genomic_DNA"/>
</dbReference>
<reference evidence="2 3" key="1">
    <citation type="journal article" date="2020" name="J. Phycol.">
        <title>Comparative genome analysis reveals Cyanidiococcus gen. nov., a new extremophilic red algal genus sister to Cyanidioschyzon (Cyanidioschyzonaceae, Rhodophyta).</title>
        <authorList>
            <person name="Liu S.-L."/>
            <person name="Chiang Y.-R."/>
            <person name="Yoon H.S."/>
            <person name="Fu H.-Y."/>
        </authorList>
    </citation>
    <scope>NUCLEOTIDE SEQUENCE [LARGE SCALE GENOMIC DNA]</scope>
    <source>
        <strain evidence="2 3">THAL066</strain>
    </source>
</reference>
<keyword evidence="1" id="KW-0175">Coiled coil</keyword>
<gene>
    <name evidence="2" type="ORF">F1559_003980</name>
</gene>
<accession>A0A7J7IRW0</accession>
<proteinExistence type="predicted"/>
<evidence type="ECO:0000313" key="3">
    <source>
        <dbReference type="Proteomes" id="UP000530660"/>
    </source>
</evidence>
<sequence>MLGLAHPRCNMSGTEHVPAVLLQNIRDLCCLVQRSLVCVSQGSRLVDVPEEDPAVLETALVSSQGDKTLLRTGPEWAHALHELAILHERLAECSEQALERLRTALGRVELLQLEQNSLEYHLECFEEKRRGAKTRTGHARAARILGSEANTEEDTADLQERLRRELAAREMLADQLEQVEQQISTAQHQERILRCLLSECVPEYKELRRLIQEIERKLATQPLDGPE</sequence>
<name>A0A7J7IRW0_9RHOD</name>
<dbReference type="AlphaFoldDB" id="A0A7J7IRW0"/>
<dbReference type="Proteomes" id="UP000530660">
    <property type="component" value="Unassembled WGS sequence"/>
</dbReference>